<evidence type="ECO:0000256" key="1">
    <source>
        <dbReference type="SAM" id="MobiDB-lite"/>
    </source>
</evidence>
<evidence type="ECO:0000313" key="3">
    <source>
        <dbReference type="Proteomes" id="UP000600101"/>
    </source>
</evidence>
<dbReference type="InterPro" id="IPR015278">
    <property type="entry name" value="BglII-like"/>
</dbReference>
<dbReference type="GO" id="GO:0009036">
    <property type="term" value="F:type II site-specific deoxyribonuclease activity"/>
    <property type="evidence" value="ECO:0007669"/>
    <property type="project" value="InterPro"/>
</dbReference>
<sequence length="152" mass="16520">MPPQPEPPIISAEDEATGDLFPEGFADLYEVHSYRNAAHILRNACKAEFDELVGKLMGFRIKTAEMVESGGNKTKTAKAMDDLLHPLGWNETRIVGDFYIRRLSGSKPKAKMGRGKGEGGQGGHDTGGAVALRLPHPALRLVRTGLCEKQHA</sequence>
<protein>
    <recommendedName>
        <fullName evidence="4">Restriction endonuclease</fullName>
    </recommendedName>
</protein>
<comment type="caution">
    <text evidence="2">The sequence shown here is derived from an EMBL/GenBank/DDBJ whole genome shotgun (WGS) entry which is preliminary data.</text>
</comment>
<evidence type="ECO:0000313" key="2">
    <source>
        <dbReference type="EMBL" id="MBC4016988.1"/>
    </source>
</evidence>
<dbReference type="InterPro" id="IPR011335">
    <property type="entry name" value="Restrct_endonuc-II-like"/>
</dbReference>
<dbReference type="EMBL" id="JACOMF010000021">
    <property type="protein sequence ID" value="MBC4016988.1"/>
    <property type="molecule type" value="Genomic_DNA"/>
</dbReference>
<dbReference type="SUPFAM" id="SSF52980">
    <property type="entry name" value="Restriction endonuclease-like"/>
    <property type="match status" value="1"/>
</dbReference>
<organism evidence="2 3">
    <name type="scientific">Siccirubricoccus deserti</name>
    <dbReference type="NCBI Taxonomy" id="2013562"/>
    <lineage>
        <taxon>Bacteria</taxon>
        <taxon>Pseudomonadati</taxon>
        <taxon>Pseudomonadota</taxon>
        <taxon>Alphaproteobacteria</taxon>
        <taxon>Acetobacterales</taxon>
        <taxon>Roseomonadaceae</taxon>
        <taxon>Siccirubricoccus</taxon>
    </lineage>
</organism>
<name>A0A9X0R179_9PROT</name>
<reference evidence="2" key="1">
    <citation type="submission" date="2020-08" db="EMBL/GenBank/DDBJ databases">
        <authorList>
            <person name="Hu Y."/>
            <person name="Nguyen S.V."/>
            <person name="Li F."/>
            <person name="Fanning S."/>
        </authorList>
    </citation>
    <scope>NUCLEOTIDE SEQUENCE</scope>
    <source>
        <strain evidence="2">SYSU D8009</strain>
    </source>
</reference>
<feature type="region of interest" description="Disordered" evidence="1">
    <location>
        <begin position="107"/>
        <end position="126"/>
    </location>
</feature>
<dbReference type="GO" id="GO:0009307">
    <property type="term" value="P:DNA restriction-modification system"/>
    <property type="evidence" value="ECO:0007669"/>
    <property type="project" value="InterPro"/>
</dbReference>
<dbReference type="AlphaFoldDB" id="A0A9X0R179"/>
<proteinExistence type="predicted"/>
<dbReference type="Pfam" id="PF09195">
    <property type="entry name" value="Endonuc-BglII"/>
    <property type="match status" value="1"/>
</dbReference>
<accession>A0A9X0R179</accession>
<keyword evidence="3" id="KW-1185">Reference proteome</keyword>
<dbReference type="Proteomes" id="UP000600101">
    <property type="component" value="Unassembled WGS sequence"/>
</dbReference>
<gene>
    <name evidence="2" type="ORF">H7965_16860</name>
</gene>
<evidence type="ECO:0008006" key="4">
    <source>
        <dbReference type="Google" id="ProtNLM"/>
    </source>
</evidence>